<dbReference type="GO" id="GO:0005634">
    <property type="term" value="C:nucleus"/>
    <property type="evidence" value="ECO:0007669"/>
    <property type="project" value="UniProtKB-SubCell"/>
</dbReference>
<dbReference type="InterPro" id="IPR001138">
    <property type="entry name" value="Zn2Cys6_DnaBD"/>
</dbReference>
<feature type="region of interest" description="Disordered" evidence="8">
    <location>
        <begin position="95"/>
        <end position="177"/>
    </location>
</feature>
<evidence type="ECO:0000313" key="11">
    <source>
        <dbReference type="RefSeq" id="XP_033458161.1"/>
    </source>
</evidence>
<dbReference type="InterPro" id="IPR050987">
    <property type="entry name" value="AtrR-like"/>
</dbReference>
<accession>A0A6J3LZC4</accession>
<name>A0A6J3LZC4_9PEZI</name>
<keyword evidence="3" id="KW-0862">Zinc</keyword>
<keyword evidence="5" id="KW-0238">DNA-binding</keyword>
<dbReference type="RefSeq" id="XP_033458161.1">
    <property type="nucleotide sequence ID" value="XM_033600082.1"/>
</dbReference>
<dbReference type="AlphaFoldDB" id="A0A6J3LZC4"/>
<evidence type="ECO:0000313" key="10">
    <source>
        <dbReference type="Proteomes" id="UP000504637"/>
    </source>
</evidence>
<evidence type="ECO:0000259" key="9">
    <source>
        <dbReference type="PROSITE" id="PS50048"/>
    </source>
</evidence>
<reference evidence="11" key="1">
    <citation type="submission" date="2020-01" db="EMBL/GenBank/DDBJ databases">
        <authorList>
            <consortium name="DOE Joint Genome Institute"/>
            <person name="Haridas S."/>
            <person name="Albert R."/>
            <person name="Binder M."/>
            <person name="Bloem J."/>
            <person name="Labutti K."/>
            <person name="Salamov A."/>
            <person name="Andreopoulos B."/>
            <person name="Baker S.E."/>
            <person name="Barry K."/>
            <person name="Bills G."/>
            <person name="Bluhm B.H."/>
            <person name="Cannon C."/>
            <person name="Castanera R."/>
            <person name="Culley D.E."/>
            <person name="Daum C."/>
            <person name="Ezra D."/>
            <person name="Gonzalez J.B."/>
            <person name="Henrissat B."/>
            <person name="Kuo A."/>
            <person name="Liang C."/>
            <person name="Lipzen A."/>
            <person name="Lutzoni F."/>
            <person name="Magnuson J."/>
            <person name="Mondo S."/>
            <person name="Nolan M."/>
            <person name="Ohm R."/>
            <person name="Pangilinan J."/>
            <person name="Park H.-J."/>
            <person name="Ramirez L."/>
            <person name="Alfaro M."/>
            <person name="Sun H."/>
            <person name="Tritt A."/>
            <person name="Yoshinaga Y."/>
            <person name="Zwiers L.-H."/>
            <person name="Turgeon B.G."/>
            <person name="Goodwin S.B."/>
            <person name="Spatafora J.W."/>
            <person name="Crous P.W."/>
            <person name="Grigoriev I.V."/>
        </authorList>
    </citation>
    <scope>NUCLEOTIDE SEQUENCE</scope>
    <source>
        <strain evidence="11">CBS 342.82</strain>
    </source>
</reference>
<keyword evidence="7" id="KW-0539">Nucleus</keyword>
<organism evidence="11">
    <name type="scientific">Dissoconium aciculare CBS 342.82</name>
    <dbReference type="NCBI Taxonomy" id="1314786"/>
    <lineage>
        <taxon>Eukaryota</taxon>
        <taxon>Fungi</taxon>
        <taxon>Dikarya</taxon>
        <taxon>Ascomycota</taxon>
        <taxon>Pezizomycotina</taxon>
        <taxon>Dothideomycetes</taxon>
        <taxon>Dothideomycetidae</taxon>
        <taxon>Mycosphaerellales</taxon>
        <taxon>Dissoconiaceae</taxon>
        <taxon>Dissoconium</taxon>
    </lineage>
</organism>
<dbReference type="PANTHER" id="PTHR46910">
    <property type="entry name" value="TRANSCRIPTION FACTOR PDR1"/>
    <property type="match status" value="1"/>
</dbReference>
<evidence type="ECO:0000256" key="4">
    <source>
        <dbReference type="ARBA" id="ARBA00023015"/>
    </source>
</evidence>
<feature type="region of interest" description="Disordered" evidence="8">
    <location>
        <begin position="203"/>
        <end position="237"/>
    </location>
</feature>
<dbReference type="CDD" id="cd00067">
    <property type="entry name" value="GAL4"/>
    <property type="match status" value="1"/>
</dbReference>
<evidence type="ECO:0000256" key="1">
    <source>
        <dbReference type="ARBA" id="ARBA00004123"/>
    </source>
</evidence>
<dbReference type="FunFam" id="4.10.240.10:FF:000007">
    <property type="entry name" value="C6 transcription factor FacB"/>
    <property type="match status" value="1"/>
</dbReference>
<dbReference type="Pfam" id="PF00172">
    <property type="entry name" value="Zn_clus"/>
    <property type="match status" value="1"/>
</dbReference>
<dbReference type="PROSITE" id="PS50048">
    <property type="entry name" value="ZN2_CY6_FUNGAL_2"/>
    <property type="match status" value="1"/>
</dbReference>
<gene>
    <name evidence="11" type="ORF">K489DRAFT_266643</name>
</gene>
<sequence>MPGVLPMKVIKVGNNSQCRIAQACDRCRSKKIKCDGVRPYCSQCAAVGFECRTSDKLSRRAFPRGYTESLEERVRVLEAETRELRELLDEKNKKIASLSHSQPLPLTQEGSESRKRSHAAMSTNKSAEQIRAPSAKPDASRMPHSPRSPPTKPTASPSDQLQPWSGPTHGFEHSRKLRKAAPARLNTAFEHPCLRDQAPITPSMQSADQVPNSARFRDSIAQQQQQQQSLTYPTPRSEVARSPSIVFGLPTSAESAVSGILSSQSLQPERVLYPNMNYIPYGNDSNGAPVFAHSKSDSRLRGWGNFMNDAESEPLTVYNEAFGGPRVDVLLEGSELKPAHSSIMANPSMAMHHASWAYHQFDSDADHSDSVMSFSPDDCLSNGEDLAAEWASASSCHEDGTYNPMMLSEFAHPENTTLDTVLAL</sequence>
<evidence type="ECO:0000256" key="2">
    <source>
        <dbReference type="ARBA" id="ARBA00022723"/>
    </source>
</evidence>
<dbReference type="PROSITE" id="PS00463">
    <property type="entry name" value="ZN2_CY6_FUNGAL_1"/>
    <property type="match status" value="1"/>
</dbReference>
<dbReference type="InterPro" id="IPR036864">
    <property type="entry name" value="Zn2-C6_fun-type_DNA-bd_sf"/>
</dbReference>
<evidence type="ECO:0000256" key="6">
    <source>
        <dbReference type="ARBA" id="ARBA00023163"/>
    </source>
</evidence>
<reference evidence="11" key="3">
    <citation type="submission" date="2025-08" db="UniProtKB">
        <authorList>
            <consortium name="RefSeq"/>
        </authorList>
    </citation>
    <scope>IDENTIFICATION</scope>
    <source>
        <strain evidence="11">CBS 342.82</strain>
    </source>
</reference>
<keyword evidence="10" id="KW-1185">Reference proteome</keyword>
<feature type="domain" description="Zn(2)-C6 fungal-type" evidence="9">
    <location>
        <begin position="23"/>
        <end position="53"/>
    </location>
</feature>
<keyword evidence="4" id="KW-0805">Transcription regulation</keyword>
<keyword evidence="6" id="KW-0804">Transcription</keyword>
<dbReference type="Proteomes" id="UP000504637">
    <property type="component" value="Unplaced"/>
</dbReference>
<dbReference type="OrthoDB" id="1924787at2759"/>
<dbReference type="GeneID" id="54357882"/>
<dbReference type="GO" id="GO:0000981">
    <property type="term" value="F:DNA-binding transcription factor activity, RNA polymerase II-specific"/>
    <property type="evidence" value="ECO:0007669"/>
    <property type="project" value="InterPro"/>
</dbReference>
<reference evidence="11" key="2">
    <citation type="submission" date="2020-04" db="EMBL/GenBank/DDBJ databases">
        <authorList>
            <consortium name="NCBI Genome Project"/>
        </authorList>
    </citation>
    <scope>NUCLEOTIDE SEQUENCE</scope>
    <source>
        <strain evidence="11">CBS 342.82</strain>
    </source>
</reference>
<feature type="compositionally biased region" description="Polar residues" evidence="8">
    <location>
        <begin position="203"/>
        <end position="212"/>
    </location>
</feature>
<evidence type="ECO:0000256" key="5">
    <source>
        <dbReference type="ARBA" id="ARBA00023125"/>
    </source>
</evidence>
<evidence type="ECO:0000256" key="7">
    <source>
        <dbReference type="ARBA" id="ARBA00023242"/>
    </source>
</evidence>
<keyword evidence="2" id="KW-0479">Metal-binding</keyword>
<evidence type="ECO:0000256" key="3">
    <source>
        <dbReference type="ARBA" id="ARBA00022833"/>
    </source>
</evidence>
<feature type="compositionally biased region" description="Polar residues" evidence="8">
    <location>
        <begin position="153"/>
        <end position="165"/>
    </location>
</feature>
<dbReference type="SMART" id="SM00066">
    <property type="entry name" value="GAL4"/>
    <property type="match status" value="1"/>
</dbReference>
<dbReference type="CDD" id="cd15485">
    <property type="entry name" value="ZIP_Cat8"/>
    <property type="match status" value="1"/>
</dbReference>
<protein>
    <recommendedName>
        <fullName evidence="9">Zn(2)-C6 fungal-type domain-containing protein</fullName>
    </recommendedName>
</protein>
<dbReference type="Gene3D" id="4.10.240.10">
    <property type="entry name" value="Zn(2)-C6 fungal-type DNA-binding domain"/>
    <property type="match status" value="1"/>
</dbReference>
<proteinExistence type="predicted"/>
<comment type="subcellular location">
    <subcellularLocation>
        <location evidence="1">Nucleus</location>
    </subcellularLocation>
</comment>
<dbReference type="GO" id="GO:0008270">
    <property type="term" value="F:zinc ion binding"/>
    <property type="evidence" value="ECO:0007669"/>
    <property type="project" value="InterPro"/>
</dbReference>
<dbReference type="SUPFAM" id="SSF57701">
    <property type="entry name" value="Zn2/Cys6 DNA-binding domain"/>
    <property type="match status" value="1"/>
</dbReference>
<dbReference type="GO" id="GO:0003677">
    <property type="term" value="F:DNA binding"/>
    <property type="evidence" value="ECO:0007669"/>
    <property type="project" value="UniProtKB-KW"/>
</dbReference>
<dbReference type="PANTHER" id="PTHR46910:SF12">
    <property type="entry name" value="REGULATORY PROTEIN CAT8"/>
    <property type="match status" value="1"/>
</dbReference>
<evidence type="ECO:0000256" key="8">
    <source>
        <dbReference type="SAM" id="MobiDB-lite"/>
    </source>
</evidence>
<feature type="compositionally biased region" description="Polar residues" evidence="8">
    <location>
        <begin position="98"/>
        <end position="110"/>
    </location>
</feature>